<dbReference type="CDD" id="cd00063">
    <property type="entry name" value="FN3"/>
    <property type="match status" value="5"/>
</dbReference>
<reference evidence="3 4" key="1">
    <citation type="submission" date="2017-04" db="EMBL/GenBank/DDBJ databases">
        <authorList>
            <consortium name="Geobacter pelophilus Genome Sequencing"/>
            <person name="Aoyagi T."/>
            <person name="Koike H."/>
            <person name="Hori T."/>
        </authorList>
    </citation>
    <scope>NUCLEOTIDE SEQUENCE [LARGE SCALE GENOMIC DNA]</scope>
    <source>
        <strain evidence="3 4">Drf2</strain>
    </source>
</reference>
<keyword evidence="4" id="KW-1185">Reference proteome</keyword>
<dbReference type="PANTHER" id="PTHR46957">
    <property type="entry name" value="CYTOKINE RECEPTOR"/>
    <property type="match status" value="1"/>
</dbReference>
<reference evidence="4" key="2">
    <citation type="submission" date="2017-05" db="EMBL/GenBank/DDBJ databases">
        <title>Draft genome sequence of Geobacter pelophilus, a iron(III)-reducing bacteria.</title>
        <authorList>
            <person name="Aoyagi T."/>
            <person name="Koike H."/>
            <person name="Morita T."/>
            <person name="Sato Y."/>
            <person name="Habe H."/>
            <person name="Hori T."/>
        </authorList>
    </citation>
    <scope>NUCLEOTIDE SEQUENCE [LARGE SCALE GENOMIC DNA]</scope>
    <source>
        <strain evidence="4">Drf2</strain>
    </source>
</reference>
<comment type="caution">
    <text evidence="3">The sequence shown here is derived from an EMBL/GenBank/DDBJ whole genome shotgun (WGS) entry which is preliminary data.</text>
</comment>
<dbReference type="InterPro" id="IPR003961">
    <property type="entry name" value="FN3_dom"/>
</dbReference>
<evidence type="ECO:0000313" key="3">
    <source>
        <dbReference type="EMBL" id="GAW66319.1"/>
    </source>
</evidence>
<feature type="domain" description="Fibronectin type-III" evidence="2">
    <location>
        <begin position="246"/>
        <end position="346"/>
    </location>
</feature>
<evidence type="ECO:0000259" key="2">
    <source>
        <dbReference type="PROSITE" id="PS50853"/>
    </source>
</evidence>
<feature type="region of interest" description="Disordered" evidence="1">
    <location>
        <begin position="420"/>
        <end position="453"/>
    </location>
</feature>
<proteinExistence type="predicted"/>
<dbReference type="Proteomes" id="UP000194153">
    <property type="component" value="Unassembled WGS sequence"/>
</dbReference>
<dbReference type="PANTHER" id="PTHR46957:SF3">
    <property type="entry name" value="CYTOKINE RECEPTOR"/>
    <property type="match status" value="1"/>
</dbReference>
<sequence length="727" mass="78997">MGASALAMDFKTKPKLAFYPLVAKSEEAISFTEAVSTQLFNNIERTDSFEIVERKKVESVLLQDAATIASMSQETLNSVATKAGFDVFIVGTVSRGVDGIAHIDLQMTGSSSRSAYYAESFRIPEFELQKRLQEIAEVVVAKVKGFTAAPTQSKIGCPGNLAATGTPRSVRLKWAPTPSSQVVGYAVLRSTSPTGTFVQIATTTKPGYTDANLKLNEIFYYKVKAISKSGIECELSDPVVGKTALAPLPPIFMDIKAELTGARLNWYSRPYSGSDRNLFTAGYQIYRKAADETDFRSITRVSAGAASYVDNDMRNGVTYSYALTSVNPDNVESEFSSVLEAKTAQAAANVQARGGARKVQLSWTPSDLPGIDGYLIYRAAGTAENFKKVGQASGKSASSYQDNGLEDNSTYWYRIAASVGGEESPKSDPVSATTRQRPPAPAAPAASNNEPRRVVLTWKGTGAPEDEVKGYRLYRAAQKDGEFAKVAEVTADKNSYNDGLAGKGGFKLFTSDSKPLGDGTTYWYRFTCFNEAGSESLPSETVSATTRPLLPAPKQLKASSGLASKVTLNWESAPEFIEYEVYRGAVGQNEVTRLKTVKETFYEDREVEHGTSYIYAVKGIDENEIPSLITTSVTGSTKPKPKAPWGLNVKDQGGAKLIQWEPSPEKDVVRYIVYRKNFMGIFQKLQPVYGTSFVLEVGKGTHELRVSAEDSDGLESDKSDVLSVEFN</sequence>
<dbReference type="InterPro" id="IPR013783">
    <property type="entry name" value="Ig-like_fold"/>
</dbReference>
<feature type="domain" description="Fibronectin type-III" evidence="2">
    <location>
        <begin position="440"/>
        <end position="549"/>
    </location>
</feature>
<accession>A0ABQ0MGU7</accession>
<dbReference type="SMART" id="SM00060">
    <property type="entry name" value="FN3"/>
    <property type="match status" value="6"/>
</dbReference>
<dbReference type="InterPro" id="IPR050713">
    <property type="entry name" value="RTP_Phos/Ushers"/>
</dbReference>
<evidence type="ECO:0000313" key="4">
    <source>
        <dbReference type="Proteomes" id="UP000194153"/>
    </source>
</evidence>
<dbReference type="EMBL" id="BDQG01000001">
    <property type="protein sequence ID" value="GAW66319.1"/>
    <property type="molecule type" value="Genomic_DNA"/>
</dbReference>
<dbReference type="SUPFAM" id="SSF49265">
    <property type="entry name" value="Fibronectin type III"/>
    <property type="match status" value="3"/>
</dbReference>
<gene>
    <name evidence="3" type="ORF">GPEL0_01r1628</name>
</gene>
<organism evidence="3 4">
    <name type="scientific">Geoanaerobacter pelophilus</name>
    <dbReference type="NCBI Taxonomy" id="60036"/>
    <lineage>
        <taxon>Bacteria</taxon>
        <taxon>Pseudomonadati</taxon>
        <taxon>Thermodesulfobacteriota</taxon>
        <taxon>Desulfuromonadia</taxon>
        <taxon>Geobacterales</taxon>
        <taxon>Geobacteraceae</taxon>
        <taxon>Geoanaerobacter</taxon>
    </lineage>
</organism>
<dbReference type="InterPro" id="IPR036116">
    <property type="entry name" value="FN3_sf"/>
</dbReference>
<protein>
    <submittedName>
        <fullName evidence="3">Fibronectin type III domain-containing protein</fullName>
    </submittedName>
</protein>
<dbReference type="PROSITE" id="PS50853">
    <property type="entry name" value="FN3"/>
    <property type="match status" value="2"/>
</dbReference>
<name>A0ABQ0MGU7_9BACT</name>
<dbReference type="Gene3D" id="2.60.40.10">
    <property type="entry name" value="Immunoglobulins"/>
    <property type="match status" value="6"/>
</dbReference>
<evidence type="ECO:0000256" key="1">
    <source>
        <dbReference type="SAM" id="MobiDB-lite"/>
    </source>
</evidence>